<accession>A0A4Q2RBM3</accession>
<protein>
    <submittedName>
        <fullName evidence="4">4-oxalocrotonate tautomerase</fullName>
    </submittedName>
</protein>
<dbReference type="OrthoDB" id="3395834at2"/>
<organism evidence="4 5">
    <name type="scientific">Lichenibacterium ramalinae</name>
    <dbReference type="NCBI Taxonomy" id="2316527"/>
    <lineage>
        <taxon>Bacteria</taxon>
        <taxon>Pseudomonadati</taxon>
        <taxon>Pseudomonadota</taxon>
        <taxon>Alphaproteobacteria</taxon>
        <taxon>Hyphomicrobiales</taxon>
        <taxon>Lichenihabitantaceae</taxon>
        <taxon>Lichenibacterium</taxon>
    </lineage>
</organism>
<reference evidence="4 5" key="1">
    <citation type="submission" date="2018-09" db="EMBL/GenBank/DDBJ databases">
        <authorList>
            <person name="Grouzdev D.S."/>
            <person name="Krutkina M.S."/>
        </authorList>
    </citation>
    <scope>NUCLEOTIDE SEQUENCE [LARGE SCALE GENOMIC DNA]</scope>
    <source>
        <strain evidence="4 5">RmlP001</strain>
    </source>
</reference>
<dbReference type="SUPFAM" id="SSF55331">
    <property type="entry name" value="Tautomerase/MIF"/>
    <property type="match status" value="1"/>
</dbReference>
<sequence>MPHVIVKIAVGRSQETKARMASAITQALVATTTVDEDAVSVSIEDVDPAEWAEKVYRPDILGKPESLHKKPGYHLA</sequence>
<dbReference type="GO" id="GO:0016862">
    <property type="term" value="F:intramolecular oxidoreductase activity, interconverting keto- and enol-groups"/>
    <property type="evidence" value="ECO:0007669"/>
    <property type="project" value="InterPro"/>
</dbReference>
<keyword evidence="5" id="KW-1185">Reference proteome</keyword>
<proteinExistence type="predicted"/>
<evidence type="ECO:0000313" key="5">
    <source>
        <dbReference type="Proteomes" id="UP000289411"/>
    </source>
</evidence>
<evidence type="ECO:0000256" key="2">
    <source>
        <dbReference type="PIRSR" id="PIRSR037799-1"/>
    </source>
</evidence>
<feature type="active site" description="Proton acceptor; via imino nitrogen" evidence="2">
    <location>
        <position position="2"/>
    </location>
</feature>
<evidence type="ECO:0000259" key="3">
    <source>
        <dbReference type="Pfam" id="PF01361"/>
    </source>
</evidence>
<dbReference type="InterPro" id="IPR004370">
    <property type="entry name" value="4-OT-like_dom"/>
</dbReference>
<evidence type="ECO:0000256" key="1">
    <source>
        <dbReference type="ARBA" id="ARBA00023235"/>
    </source>
</evidence>
<dbReference type="RefSeq" id="WP_129220732.1">
    <property type="nucleotide sequence ID" value="NZ_QYBC01000016.1"/>
</dbReference>
<reference evidence="4 5" key="2">
    <citation type="submission" date="2019-02" db="EMBL/GenBank/DDBJ databases">
        <title>'Lichenibacterium ramalinii' gen. nov. sp. nov., 'Lichenibacterium minor' gen. nov. sp. nov.</title>
        <authorList>
            <person name="Pankratov T."/>
        </authorList>
    </citation>
    <scope>NUCLEOTIDE SEQUENCE [LARGE SCALE GENOMIC DNA]</scope>
    <source>
        <strain evidence="4 5">RmlP001</strain>
    </source>
</reference>
<comment type="caution">
    <text evidence="4">The sequence shown here is derived from an EMBL/GenBank/DDBJ whole genome shotgun (WGS) entry which is preliminary data.</text>
</comment>
<dbReference type="PIRSF" id="PIRSF037799">
    <property type="entry name" value="Tautomer_YdcE_prd"/>
    <property type="match status" value="1"/>
</dbReference>
<dbReference type="Proteomes" id="UP000289411">
    <property type="component" value="Unassembled WGS sequence"/>
</dbReference>
<evidence type="ECO:0000313" key="4">
    <source>
        <dbReference type="EMBL" id="RYB03094.1"/>
    </source>
</evidence>
<keyword evidence="1" id="KW-0413">Isomerase</keyword>
<dbReference type="InterPro" id="IPR014347">
    <property type="entry name" value="Tautomerase/MIF_sf"/>
</dbReference>
<name>A0A4Q2RBM3_9HYPH</name>
<dbReference type="Gene3D" id="3.30.429.10">
    <property type="entry name" value="Macrophage Migration Inhibitory Factor"/>
    <property type="match status" value="1"/>
</dbReference>
<dbReference type="Pfam" id="PF01361">
    <property type="entry name" value="Tautomerase"/>
    <property type="match status" value="1"/>
</dbReference>
<dbReference type="InterPro" id="IPR017284">
    <property type="entry name" value="Tautomerase_PptA"/>
</dbReference>
<gene>
    <name evidence="4" type="ORF">D3272_18700</name>
</gene>
<dbReference type="AlphaFoldDB" id="A0A4Q2RBM3"/>
<dbReference type="EMBL" id="QYBC01000016">
    <property type="protein sequence ID" value="RYB03094.1"/>
    <property type="molecule type" value="Genomic_DNA"/>
</dbReference>
<feature type="domain" description="4-oxalocrotonate tautomerase-like" evidence="3">
    <location>
        <begin position="2"/>
        <end position="52"/>
    </location>
</feature>
<dbReference type="GO" id="GO:0005737">
    <property type="term" value="C:cytoplasm"/>
    <property type="evidence" value="ECO:0007669"/>
    <property type="project" value="InterPro"/>
</dbReference>